<evidence type="ECO:0000313" key="2">
    <source>
        <dbReference type="EMBL" id="OEJ76912.1"/>
    </source>
</evidence>
<proteinExistence type="predicted"/>
<feature type="transmembrane region" description="Helical" evidence="1">
    <location>
        <begin position="392"/>
        <end position="415"/>
    </location>
</feature>
<keyword evidence="1" id="KW-0812">Transmembrane</keyword>
<feature type="transmembrane region" description="Helical" evidence="1">
    <location>
        <begin position="427"/>
        <end position="447"/>
    </location>
</feature>
<organism evidence="2">
    <name type="scientific">Desertifilum tharense IPPAS B-1220</name>
    <dbReference type="NCBI Taxonomy" id="1781255"/>
    <lineage>
        <taxon>Bacteria</taxon>
        <taxon>Bacillati</taxon>
        <taxon>Cyanobacteriota</taxon>
        <taxon>Cyanophyceae</taxon>
        <taxon>Desertifilales</taxon>
        <taxon>Desertifilaceae</taxon>
        <taxon>Desertifilum</taxon>
    </lineage>
</organism>
<dbReference type="AlphaFoldDB" id="A0A1E5QQH3"/>
<keyword evidence="1" id="KW-0472">Membrane</keyword>
<dbReference type="OrthoDB" id="454313at2"/>
<accession>A0A1E5QQH3</accession>
<dbReference type="RefSeq" id="WP_069965399.1">
    <property type="nucleotide sequence ID" value="NZ_CM124774.1"/>
</dbReference>
<keyword evidence="1" id="KW-1133">Transmembrane helix</keyword>
<sequence length="460" mass="52535">MSRLIYPNLDLLVYQLREGFGDDEATLKANHQAFWQNLPEELRNPTPLATHADNLSASALSIADLSFRQEAEAPRLDYCELLPLANLSKSTYPFPEISQGIYPIQGYYYPVRIEDTYALLFDCYQNDPHGIVDIKTSFEALKTVASNKTGNLGKIWLLSGILPQDLTDNLQQLAQDSYNALDLGKGEVKPAGKFCGASCFEVWNYPRRWQSIDENIHVLIVFFPNLETAKNMANAYRYWLRLFAYRSKIIWAYLQTREIKRRLQDSYKIIFNLAKTLNQLNLVGYENSLQTLAETLSSYVQNLNYLEIQLNTLKVNLYNYQKTLKDLSEKFPETQLTELSHFIEIVKEKYQAQIESDIASLSPGLRVLEDLINSIRGKIEIQRAKSDRNLNYIIAGASIGLAASSVTAALLSTQLDEPEEPISLTEGFVWSLSPILLFVLIAIVGWYRGQRRRKSRETDD</sequence>
<evidence type="ECO:0000256" key="1">
    <source>
        <dbReference type="SAM" id="Phobius"/>
    </source>
</evidence>
<name>A0A1E5QQH3_9CYAN</name>
<dbReference type="STRING" id="1781255.BH720_01590"/>
<gene>
    <name evidence="2" type="ORF">BH720_01590</name>
</gene>
<comment type="caution">
    <text evidence="2">The sequence shown here is derived from an EMBL/GenBank/DDBJ whole genome shotgun (WGS) entry which is preliminary data.</text>
</comment>
<reference evidence="2" key="1">
    <citation type="submission" date="2016-09" db="EMBL/GenBank/DDBJ databases">
        <title>Draft genome of thermotolerant cyanobacterium Desertifilum sp. strain IPPAS B-1220.</title>
        <authorList>
            <person name="Sinetova M.A."/>
            <person name="Bolakhan K."/>
            <person name="Zayadan B.K."/>
            <person name="Mironov K.S."/>
            <person name="Ustinova V."/>
            <person name="Kupriyanova E.V."/>
            <person name="Sidorov R.A."/>
            <person name="Skrypnik A.N."/>
            <person name="Gogoleva N.E."/>
            <person name="Gogolev Y.V."/>
            <person name="Los D.A."/>
        </authorList>
    </citation>
    <scope>NUCLEOTIDE SEQUENCE [LARGE SCALE GENOMIC DNA]</scope>
    <source>
        <strain evidence="2">IPPAS B-1220</strain>
    </source>
</reference>
<dbReference type="EMBL" id="MJGC01000022">
    <property type="protein sequence ID" value="OEJ76912.1"/>
    <property type="molecule type" value="Genomic_DNA"/>
</dbReference>
<protein>
    <submittedName>
        <fullName evidence="2">Uncharacterized protein</fullName>
    </submittedName>
</protein>